<dbReference type="EMBL" id="MVBN01000001">
    <property type="protein sequence ID" value="OOK83086.1"/>
    <property type="molecule type" value="Genomic_DNA"/>
</dbReference>
<dbReference type="AlphaFoldDB" id="A0A1V3XWE2"/>
<comment type="caution">
    <text evidence="2">The sequence shown here is derived from an EMBL/GenBank/DDBJ whole genome shotgun (WGS) entry which is preliminary data.</text>
</comment>
<proteinExistence type="predicted"/>
<organism evidence="2 3">
    <name type="scientific">Mycobacterium kansasii</name>
    <dbReference type="NCBI Taxonomy" id="1768"/>
    <lineage>
        <taxon>Bacteria</taxon>
        <taxon>Bacillati</taxon>
        <taxon>Actinomycetota</taxon>
        <taxon>Actinomycetes</taxon>
        <taxon>Mycobacteriales</taxon>
        <taxon>Mycobacteriaceae</taxon>
        <taxon>Mycobacterium</taxon>
    </lineage>
</organism>
<dbReference type="Proteomes" id="UP000189229">
    <property type="component" value="Unassembled WGS sequence"/>
</dbReference>
<accession>A0A1V3XWE2</accession>
<gene>
    <name evidence="2" type="ORF">BZL29_1526</name>
    <name evidence="1" type="ORF">BZL30_0297</name>
</gene>
<reference evidence="3 4" key="1">
    <citation type="submission" date="2017-02" db="EMBL/GenBank/DDBJ databases">
        <title>Complete genome sequences of Mycobacterium kansasii strains isolated from rhesus macaques.</title>
        <authorList>
            <person name="Panda A."/>
            <person name="Nagaraj S."/>
            <person name="Zhao X."/>
            <person name="Tettelin H."/>
            <person name="Detolla L.J."/>
        </authorList>
    </citation>
    <scope>NUCLEOTIDE SEQUENCE [LARGE SCALE GENOMIC DNA]</scope>
    <source>
        <strain evidence="2 3">11-3469</strain>
        <strain evidence="1 4">11-3813</strain>
    </source>
</reference>
<dbReference type="EMBL" id="MVBM01000001">
    <property type="protein sequence ID" value="OOK81982.1"/>
    <property type="molecule type" value="Genomic_DNA"/>
</dbReference>
<evidence type="ECO:0000313" key="4">
    <source>
        <dbReference type="Proteomes" id="UP000189229"/>
    </source>
</evidence>
<protein>
    <submittedName>
        <fullName evidence="2">Uncharacterized protein</fullName>
    </submittedName>
</protein>
<sequence length="38" mass="4488">MRAELQFLATRRRSGIISESAGYPFSEYLRFDFAFVVR</sequence>
<evidence type="ECO:0000313" key="1">
    <source>
        <dbReference type="EMBL" id="OOK81982.1"/>
    </source>
</evidence>
<evidence type="ECO:0000313" key="3">
    <source>
        <dbReference type="Proteomes" id="UP000188532"/>
    </source>
</evidence>
<evidence type="ECO:0000313" key="2">
    <source>
        <dbReference type="EMBL" id="OOK83086.1"/>
    </source>
</evidence>
<dbReference type="Proteomes" id="UP000188532">
    <property type="component" value="Unassembled WGS sequence"/>
</dbReference>
<name>A0A1V3XWE2_MYCKA</name>